<comment type="function">
    <text evidence="1 13">Is required not only for elongation of protein synthesis but also for the initiation of all mRNA translation through initiator tRNA(fMet) aminoacylation.</text>
</comment>
<dbReference type="Pfam" id="PF08264">
    <property type="entry name" value="Anticodon_1"/>
    <property type="match status" value="1"/>
</dbReference>
<keyword evidence="17" id="KW-1185">Reference proteome</keyword>
<name>A0ABS2DI21_9BACI</name>
<keyword evidence="6 13" id="KW-0479">Metal-binding</keyword>
<evidence type="ECO:0000256" key="12">
    <source>
        <dbReference type="ARBA" id="ARBA00047364"/>
    </source>
</evidence>
<feature type="short sequence motif" description="'KMSKS' region" evidence="13">
    <location>
        <begin position="329"/>
        <end position="333"/>
    </location>
</feature>
<accession>A0ABS2DI21</accession>
<dbReference type="HAMAP" id="MF_00098">
    <property type="entry name" value="Met_tRNA_synth_type1"/>
    <property type="match status" value="1"/>
</dbReference>
<evidence type="ECO:0000256" key="11">
    <source>
        <dbReference type="ARBA" id="ARBA00023146"/>
    </source>
</evidence>
<comment type="subcellular location">
    <subcellularLocation>
        <location evidence="2 13">Cytoplasm</location>
    </subcellularLocation>
</comment>
<gene>
    <name evidence="13" type="primary">metG</name>
    <name evidence="16" type="ORF">JR050_10760</name>
</gene>
<comment type="catalytic activity">
    <reaction evidence="12 13">
        <text>tRNA(Met) + L-methionine + ATP = L-methionyl-tRNA(Met) + AMP + diphosphate</text>
        <dbReference type="Rhea" id="RHEA:13481"/>
        <dbReference type="Rhea" id="RHEA-COMP:9667"/>
        <dbReference type="Rhea" id="RHEA-COMP:9698"/>
        <dbReference type="ChEBI" id="CHEBI:30616"/>
        <dbReference type="ChEBI" id="CHEBI:33019"/>
        <dbReference type="ChEBI" id="CHEBI:57844"/>
        <dbReference type="ChEBI" id="CHEBI:78442"/>
        <dbReference type="ChEBI" id="CHEBI:78530"/>
        <dbReference type="ChEBI" id="CHEBI:456215"/>
        <dbReference type="EC" id="6.1.1.10"/>
    </reaction>
</comment>
<evidence type="ECO:0000256" key="6">
    <source>
        <dbReference type="ARBA" id="ARBA00022723"/>
    </source>
</evidence>
<dbReference type="SUPFAM" id="SSF47323">
    <property type="entry name" value="Anticodon-binding domain of a subclass of class I aminoacyl-tRNA synthetases"/>
    <property type="match status" value="1"/>
</dbReference>
<keyword evidence="7 13" id="KW-0547">Nucleotide-binding</keyword>
<dbReference type="InterPro" id="IPR013155">
    <property type="entry name" value="M/V/L/I-tRNA-synth_anticd-bd"/>
</dbReference>
<evidence type="ECO:0000256" key="1">
    <source>
        <dbReference type="ARBA" id="ARBA00003314"/>
    </source>
</evidence>
<dbReference type="GO" id="GO:0004825">
    <property type="term" value="F:methionine-tRNA ligase activity"/>
    <property type="evidence" value="ECO:0007669"/>
    <property type="project" value="UniProtKB-EC"/>
</dbReference>
<evidence type="ECO:0000259" key="14">
    <source>
        <dbReference type="Pfam" id="PF08264"/>
    </source>
</evidence>
<feature type="binding site" evidence="13">
    <location>
        <position position="144"/>
    </location>
    <ligand>
        <name>Zn(2+)</name>
        <dbReference type="ChEBI" id="CHEBI:29105"/>
    </ligand>
</feature>
<dbReference type="InterPro" id="IPR001412">
    <property type="entry name" value="aa-tRNA-synth_I_CS"/>
</dbReference>
<reference evidence="16 17" key="1">
    <citation type="submission" date="2021-02" db="EMBL/GenBank/DDBJ databases">
        <title>Bacillus sp. RD4P76, an endophyte from a halophyte.</title>
        <authorList>
            <person name="Sun J.-Q."/>
        </authorList>
    </citation>
    <scope>NUCLEOTIDE SEQUENCE [LARGE SCALE GENOMIC DNA]</scope>
    <source>
        <strain evidence="16 17">RD4P76</strain>
    </source>
</reference>
<evidence type="ECO:0000256" key="2">
    <source>
        <dbReference type="ARBA" id="ARBA00004496"/>
    </source>
</evidence>
<keyword evidence="5 13" id="KW-0436">Ligase</keyword>
<feature type="binding site" evidence="13">
    <location>
        <position position="156"/>
    </location>
    <ligand>
        <name>Zn(2+)</name>
        <dbReference type="ChEBI" id="CHEBI:29105"/>
    </ligand>
</feature>
<organism evidence="16 17">
    <name type="scientific">Bacillus suaedaesalsae</name>
    <dbReference type="NCBI Taxonomy" id="2810349"/>
    <lineage>
        <taxon>Bacteria</taxon>
        <taxon>Bacillati</taxon>
        <taxon>Bacillota</taxon>
        <taxon>Bacilli</taxon>
        <taxon>Bacillales</taxon>
        <taxon>Bacillaceae</taxon>
        <taxon>Bacillus</taxon>
    </lineage>
</organism>
<dbReference type="CDD" id="cd00814">
    <property type="entry name" value="MetRS_core"/>
    <property type="match status" value="1"/>
</dbReference>
<proteinExistence type="inferred from homology"/>
<dbReference type="Gene3D" id="3.40.50.620">
    <property type="entry name" value="HUPs"/>
    <property type="match status" value="1"/>
</dbReference>
<dbReference type="Gene3D" id="1.10.730.10">
    <property type="entry name" value="Isoleucyl-tRNA Synthetase, Domain 1"/>
    <property type="match status" value="1"/>
</dbReference>
<evidence type="ECO:0000256" key="10">
    <source>
        <dbReference type="ARBA" id="ARBA00022917"/>
    </source>
</evidence>
<keyword evidence="4 13" id="KW-0963">Cytoplasm</keyword>
<dbReference type="SUPFAM" id="SSF57770">
    <property type="entry name" value="Methionyl-tRNA synthetase (MetRS), Zn-domain"/>
    <property type="match status" value="1"/>
</dbReference>
<dbReference type="InterPro" id="IPR014729">
    <property type="entry name" value="Rossmann-like_a/b/a_fold"/>
</dbReference>
<evidence type="ECO:0000256" key="13">
    <source>
        <dbReference type="HAMAP-Rule" id="MF_00098"/>
    </source>
</evidence>
<dbReference type="NCBIfam" id="TIGR00398">
    <property type="entry name" value="metG"/>
    <property type="match status" value="1"/>
</dbReference>
<dbReference type="InterPro" id="IPR033911">
    <property type="entry name" value="MetRS_core"/>
</dbReference>
<dbReference type="PRINTS" id="PR01041">
    <property type="entry name" value="TRNASYNTHMET"/>
</dbReference>
<keyword evidence="8 13" id="KW-0862">Zinc</keyword>
<keyword evidence="10 13" id="KW-0648">Protein biosynthesis</keyword>
<dbReference type="PROSITE" id="PS00178">
    <property type="entry name" value="AA_TRNA_LIGASE_I"/>
    <property type="match status" value="1"/>
</dbReference>
<dbReference type="InterPro" id="IPR015413">
    <property type="entry name" value="Methionyl/Leucyl_tRNA_Synth"/>
</dbReference>
<dbReference type="RefSeq" id="WP_204203500.1">
    <property type="nucleotide sequence ID" value="NZ_JAFELM010000030.1"/>
</dbReference>
<comment type="subunit">
    <text evidence="13">Monomer.</text>
</comment>
<dbReference type="CDD" id="cd07957">
    <property type="entry name" value="Anticodon_Ia_Met"/>
    <property type="match status" value="1"/>
</dbReference>
<evidence type="ECO:0000259" key="15">
    <source>
        <dbReference type="Pfam" id="PF09334"/>
    </source>
</evidence>
<dbReference type="PANTHER" id="PTHR45765:SF1">
    <property type="entry name" value="METHIONINE--TRNA LIGASE, CYTOPLASMIC"/>
    <property type="match status" value="1"/>
</dbReference>
<sequence>MGIFIGGAWPYANGSLHVGHISSLLPGDIIARYLRLKGENVLYVSGSDCNGTPIALRARQEGKAVEEITNRYHEEFEVCFRKLGFSFDYYSRTDQIEHHHVVQTVFLELFKKGYIYSRNVEQSYCDCCEQFLPDRYVEGVCPVCHKDARGDQCDHCSTILDPLDLINRSCKLCGSSPSVRETQHLYFRLSSFQHQLQHLVDIAETSNAWRENAIHLSNRYIREGLHDRAVTRDLPIGVQVPVGGYEDKKIYVWIEAVAGYLSASKQWSEKFDEKLDSFWNVEGKAYYVHGKDNIPFHTIIWPAILQGIGEHRLPTHIISNEYLTIERKKISTSKNFAVWIPELLENFHPDSIRYFLTINAPEKKDADFSWREFVYSNNSELLGAFGNFVNRTLKFINNVFDGSIPVGHIDDIQRSRIEKLYDTVGEKIERGDCKNALQEVFEFIRESNRYFDQRQPWITINTDRNQCEQTLYSCLQIIANLSNLLSPFLPFTAETIKGFLQLKENTSWNYIETTSTTIGDVEVLFERIDPSIIDSERKKLAL</sequence>
<dbReference type="InterPro" id="IPR029038">
    <property type="entry name" value="MetRS_Zn"/>
</dbReference>
<dbReference type="Pfam" id="PF09334">
    <property type="entry name" value="tRNA-synt_1g"/>
    <property type="match status" value="1"/>
</dbReference>
<feature type="binding site" evidence="13">
    <location>
        <position position="332"/>
    </location>
    <ligand>
        <name>ATP</name>
        <dbReference type="ChEBI" id="CHEBI:30616"/>
    </ligand>
</feature>
<feature type="binding site" evidence="13">
    <location>
        <position position="141"/>
    </location>
    <ligand>
        <name>Zn(2+)</name>
        <dbReference type="ChEBI" id="CHEBI:29105"/>
    </ligand>
</feature>
<evidence type="ECO:0000256" key="8">
    <source>
        <dbReference type="ARBA" id="ARBA00022833"/>
    </source>
</evidence>
<dbReference type="PANTHER" id="PTHR45765">
    <property type="entry name" value="METHIONINE--TRNA LIGASE"/>
    <property type="match status" value="1"/>
</dbReference>
<dbReference type="EC" id="6.1.1.10" evidence="13"/>
<comment type="cofactor">
    <cofactor evidence="13">
        <name>Zn(2+)</name>
        <dbReference type="ChEBI" id="CHEBI:29105"/>
    </cofactor>
    <text evidence="13">Binds 1 zinc ion per subunit.</text>
</comment>
<protein>
    <recommendedName>
        <fullName evidence="13">Methionine--tRNA ligase</fullName>
        <ecNumber evidence="13">6.1.1.10</ecNumber>
    </recommendedName>
    <alternativeName>
        <fullName evidence="13">Methionyl-tRNA synthetase</fullName>
        <shortName evidence="13">MetRS</shortName>
    </alternativeName>
</protein>
<dbReference type="Gene3D" id="2.20.28.20">
    <property type="entry name" value="Methionyl-tRNA synthetase, Zn-domain"/>
    <property type="match status" value="1"/>
</dbReference>
<keyword evidence="9 13" id="KW-0067">ATP-binding</keyword>
<dbReference type="InterPro" id="IPR014758">
    <property type="entry name" value="Met-tRNA_synth"/>
</dbReference>
<evidence type="ECO:0000256" key="4">
    <source>
        <dbReference type="ARBA" id="ARBA00022490"/>
    </source>
</evidence>
<feature type="domain" description="Methionyl/Leucyl tRNA synthetase" evidence="15">
    <location>
        <begin position="4"/>
        <end position="393"/>
    </location>
</feature>
<dbReference type="EMBL" id="JAFELM010000030">
    <property type="protein sequence ID" value="MBM6618139.1"/>
    <property type="molecule type" value="Genomic_DNA"/>
</dbReference>
<evidence type="ECO:0000313" key="17">
    <source>
        <dbReference type="Proteomes" id="UP001518925"/>
    </source>
</evidence>
<evidence type="ECO:0000256" key="5">
    <source>
        <dbReference type="ARBA" id="ARBA00022598"/>
    </source>
</evidence>
<evidence type="ECO:0000256" key="7">
    <source>
        <dbReference type="ARBA" id="ARBA00022741"/>
    </source>
</evidence>
<evidence type="ECO:0000256" key="9">
    <source>
        <dbReference type="ARBA" id="ARBA00022840"/>
    </source>
</evidence>
<dbReference type="InterPro" id="IPR009080">
    <property type="entry name" value="tRNAsynth_Ia_anticodon-bd"/>
</dbReference>
<evidence type="ECO:0000256" key="3">
    <source>
        <dbReference type="ARBA" id="ARBA00008258"/>
    </source>
</evidence>
<comment type="caution">
    <text evidence="16">The sequence shown here is derived from an EMBL/GenBank/DDBJ whole genome shotgun (WGS) entry which is preliminary data.</text>
</comment>
<dbReference type="Proteomes" id="UP001518925">
    <property type="component" value="Unassembled WGS sequence"/>
</dbReference>
<evidence type="ECO:0000313" key="16">
    <source>
        <dbReference type="EMBL" id="MBM6618139.1"/>
    </source>
</evidence>
<comment type="similarity">
    <text evidence="3 13">Belongs to the class-I aminoacyl-tRNA synthetase family. MetG type 1 subfamily.</text>
</comment>
<keyword evidence="11 13" id="KW-0030">Aminoacyl-tRNA synthetase</keyword>
<dbReference type="InterPro" id="IPR023458">
    <property type="entry name" value="Met-tRNA_ligase_1"/>
</dbReference>
<dbReference type="SUPFAM" id="SSF52374">
    <property type="entry name" value="Nucleotidylyl transferase"/>
    <property type="match status" value="1"/>
</dbReference>
<dbReference type="InterPro" id="IPR041872">
    <property type="entry name" value="Anticodon_Met"/>
</dbReference>
<feature type="binding site" evidence="13">
    <location>
        <position position="153"/>
    </location>
    <ligand>
        <name>Zn(2+)</name>
        <dbReference type="ChEBI" id="CHEBI:29105"/>
    </ligand>
</feature>
<feature type="domain" description="Methionyl/Valyl/Leucyl/Isoleucyl-tRNA synthetase anticodon-binding" evidence="14">
    <location>
        <begin position="414"/>
        <end position="497"/>
    </location>
</feature>
<feature type="short sequence motif" description="'HIGH' region" evidence="13">
    <location>
        <begin position="10"/>
        <end position="20"/>
    </location>
</feature>